<protein>
    <submittedName>
        <fullName evidence="1">Uncharacterized protein</fullName>
    </submittedName>
</protein>
<accession>A0ABN9U8J9</accession>
<dbReference type="EMBL" id="CAUYUJ010015559">
    <property type="protein sequence ID" value="CAK0855507.1"/>
    <property type="molecule type" value="Genomic_DNA"/>
</dbReference>
<dbReference type="Proteomes" id="UP001189429">
    <property type="component" value="Unassembled WGS sequence"/>
</dbReference>
<sequence>MGSCGHPACPAAAFPSAAFVEGLFPSARALLTEPEEVWTEYTTEYPRVIVHPLDTTKFQLTMNETRIFNLTAPSRTARDLVALTVRCMHARRGSCPPSPC</sequence>
<proteinExistence type="predicted"/>
<organism evidence="1 2">
    <name type="scientific">Prorocentrum cordatum</name>
    <dbReference type="NCBI Taxonomy" id="2364126"/>
    <lineage>
        <taxon>Eukaryota</taxon>
        <taxon>Sar</taxon>
        <taxon>Alveolata</taxon>
        <taxon>Dinophyceae</taxon>
        <taxon>Prorocentrales</taxon>
        <taxon>Prorocentraceae</taxon>
        <taxon>Prorocentrum</taxon>
    </lineage>
</organism>
<reference evidence="1" key="1">
    <citation type="submission" date="2023-10" db="EMBL/GenBank/DDBJ databases">
        <authorList>
            <person name="Chen Y."/>
            <person name="Shah S."/>
            <person name="Dougan E. K."/>
            <person name="Thang M."/>
            <person name="Chan C."/>
        </authorList>
    </citation>
    <scope>NUCLEOTIDE SEQUENCE [LARGE SCALE GENOMIC DNA]</scope>
</reference>
<evidence type="ECO:0000313" key="2">
    <source>
        <dbReference type="Proteomes" id="UP001189429"/>
    </source>
</evidence>
<name>A0ABN9U8J9_9DINO</name>
<comment type="caution">
    <text evidence="1">The sequence shown here is derived from an EMBL/GenBank/DDBJ whole genome shotgun (WGS) entry which is preliminary data.</text>
</comment>
<evidence type="ECO:0000313" key="1">
    <source>
        <dbReference type="EMBL" id="CAK0855507.1"/>
    </source>
</evidence>
<gene>
    <name evidence="1" type="ORF">PCOR1329_LOCUS46225</name>
</gene>
<keyword evidence="2" id="KW-1185">Reference proteome</keyword>